<dbReference type="AlphaFoldDB" id="A0A6I3JBG1"/>
<keyword evidence="2" id="KW-1185">Reference proteome</keyword>
<evidence type="ECO:0000313" key="2">
    <source>
        <dbReference type="Proteomes" id="UP000433406"/>
    </source>
</evidence>
<dbReference type="Proteomes" id="UP000433406">
    <property type="component" value="Unassembled WGS sequence"/>
</dbReference>
<name>A0A6I3JBG1_9ACTN</name>
<dbReference type="RefSeq" id="WP_154612044.1">
    <property type="nucleotide sequence ID" value="NZ_CP053660.1"/>
</dbReference>
<evidence type="ECO:0000313" key="1">
    <source>
        <dbReference type="EMBL" id="MTB95486.1"/>
    </source>
</evidence>
<gene>
    <name evidence="1" type="ORF">GGQ22_10360</name>
</gene>
<sequence length="350" mass="38133">MTGYTDEAFAKALDKVEELLADLYGIETVAEEIRRYAHSPDGAGDEAFKTTTHINLPAQQPFTVYPSLPVADRDYQTWADDAFEVGRLKAAATSAWLKHVAGHYYLVDAEALTTSAQHQSKELHALGVEVDDMVAEVSSTLAVRWEGDAKEQFFEWFPMANTVVLALLFYADTAQLVAGAAGAAIRATQDALMSRAEEAVKSLEAAVAAWRDDYDVFPFPPGSGMKFKEIGIAISEAMDEYTSQVPGGEVIANQLTKKSLKQFPVARYVTTGYQIVTTLEVNDKDPETPTTADNLRTAIEGEIRDIAREGDLALAKLDDAIAEHARAVASDPLLVLARLPRTPEGTYDPT</sequence>
<protein>
    <submittedName>
        <fullName evidence="1">Uncharacterized protein</fullName>
    </submittedName>
</protein>
<accession>A0A6I3JBG1</accession>
<dbReference type="EMBL" id="WLCI01000011">
    <property type="protein sequence ID" value="MTB95486.1"/>
    <property type="molecule type" value="Genomic_DNA"/>
</dbReference>
<comment type="caution">
    <text evidence="1">The sequence shown here is derived from an EMBL/GenBank/DDBJ whole genome shotgun (WGS) entry which is preliminary data.</text>
</comment>
<reference evidence="1 2" key="1">
    <citation type="submission" date="2019-10" db="EMBL/GenBank/DDBJ databases">
        <title>Nocardioides novel species isolated from the excrement of Marmot.</title>
        <authorList>
            <person name="Zhang G."/>
        </authorList>
    </citation>
    <scope>NUCLEOTIDE SEQUENCE [LARGE SCALE GENOMIC DNA]</scope>
    <source>
        <strain evidence="2">zg-579</strain>
    </source>
</reference>
<proteinExistence type="predicted"/>
<organism evidence="1 2">
    <name type="scientific">Nocardioides marmotae</name>
    <dbReference type="NCBI Taxonomy" id="2663857"/>
    <lineage>
        <taxon>Bacteria</taxon>
        <taxon>Bacillati</taxon>
        <taxon>Actinomycetota</taxon>
        <taxon>Actinomycetes</taxon>
        <taxon>Propionibacteriales</taxon>
        <taxon>Nocardioidaceae</taxon>
        <taxon>Nocardioides</taxon>
    </lineage>
</organism>